<keyword evidence="3" id="KW-1185">Reference proteome</keyword>
<dbReference type="CDD" id="cd08866">
    <property type="entry name" value="SRPBCC_11"/>
    <property type="match status" value="1"/>
</dbReference>
<reference evidence="2" key="1">
    <citation type="submission" date="2019-07" db="EMBL/GenBank/DDBJ databases">
        <title>Toxilogical consequences of a new and cryptic species of cyanobacteria (Komarekiella delphini-convector) recovered from the epidermis of a bottlenose dolphin and 1500 ft. in the air.</title>
        <authorList>
            <person name="Brown A.O."/>
            <person name="Dvorak P."/>
            <person name="Villanueva C.D."/>
            <person name="Foss A.J."/>
            <person name="Garvey A.D."/>
            <person name="Gibson Q.A."/>
            <person name="Johansen J.R."/>
            <person name="Casamatta D.A."/>
        </authorList>
    </citation>
    <scope>NUCLEOTIDE SEQUENCE</scope>
    <source>
        <strain evidence="2">SJRDD-AB1</strain>
    </source>
</reference>
<organism evidence="2 3">
    <name type="scientific">Komarekiella delphini-convector SJRDD-AB1</name>
    <dbReference type="NCBI Taxonomy" id="2593771"/>
    <lineage>
        <taxon>Bacteria</taxon>
        <taxon>Bacillati</taxon>
        <taxon>Cyanobacteriota</taxon>
        <taxon>Cyanophyceae</taxon>
        <taxon>Nostocales</taxon>
        <taxon>Nostocaceae</taxon>
        <taxon>Komarekiella</taxon>
        <taxon>Komarekiella delphini-convector</taxon>
    </lineage>
</organism>
<name>A0AA40VUK2_9NOST</name>
<dbReference type="Gene3D" id="3.30.530.20">
    <property type="match status" value="1"/>
</dbReference>
<feature type="domain" description="Coenzyme Q-binding protein COQ10 START" evidence="1">
    <location>
        <begin position="64"/>
        <end position="191"/>
    </location>
</feature>
<dbReference type="PANTHER" id="PTHR34060">
    <property type="entry name" value="POLYKETIDE CYCLASE / DEHYDRASE AND LIPID TRANSPORT PROTEIN"/>
    <property type="match status" value="1"/>
</dbReference>
<proteinExistence type="predicted"/>
<protein>
    <submittedName>
        <fullName evidence="2">Cyclase</fullName>
    </submittedName>
</protein>
<evidence type="ECO:0000259" key="1">
    <source>
        <dbReference type="Pfam" id="PF03364"/>
    </source>
</evidence>
<dbReference type="EMBL" id="VJXY01000059">
    <property type="protein sequence ID" value="MBD6620252.1"/>
    <property type="molecule type" value="Genomic_DNA"/>
</dbReference>
<dbReference type="InterPro" id="IPR005031">
    <property type="entry name" value="COQ10_START"/>
</dbReference>
<evidence type="ECO:0000313" key="2">
    <source>
        <dbReference type="EMBL" id="MBD6620252.1"/>
    </source>
</evidence>
<accession>A0AA40VUK2</accession>
<dbReference type="Pfam" id="PF03364">
    <property type="entry name" value="Polyketide_cyc"/>
    <property type="match status" value="1"/>
</dbReference>
<evidence type="ECO:0000313" key="3">
    <source>
        <dbReference type="Proteomes" id="UP001165986"/>
    </source>
</evidence>
<dbReference type="PANTHER" id="PTHR34060:SF1">
    <property type="entry name" value="POLYKETIDE CYCLASE _ DEHYDRASE AND LIPID TRANSPORT PROTEIN"/>
    <property type="match status" value="1"/>
</dbReference>
<dbReference type="SUPFAM" id="SSF55961">
    <property type="entry name" value="Bet v1-like"/>
    <property type="match status" value="1"/>
</dbReference>
<dbReference type="Proteomes" id="UP001165986">
    <property type="component" value="Unassembled WGS sequence"/>
</dbReference>
<dbReference type="InterPro" id="IPR023393">
    <property type="entry name" value="START-like_dom_sf"/>
</dbReference>
<dbReference type="AlphaFoldDB" id="A0AA40VUK2"/>
<comment type="caution">
    <text evidence="2">The sequence shown here is derived from an EMBL/GenBank/DDBJ whole genome shotgun (WGS) entry which is preliminary data.</text>
</comment>
<sequence>MKANHILKVTKEHNTTEDFDFQSSSDDTNLEGDLLADTVVPAKVEVQVEKIAERQRRISAKIQIPQPIERIWKVLTDYEALADFIPNLAKSRIIEHPNGGIRLEQIGSGRFLNFNFCARVVLDLEEYFPQEINFRMVEGDFKGFSGSWYLEPYSLGEYIGTNLCYTIQVWPKLTMPVAIIENRLSNDLRLNMLAIHQRVGQLASKEP</sequence>
<gene>
    <name evidence="2" type="ORF">FNW02_31815</name>
</gene>